<dbReference type="GeneID" id="20227197"/>
<accession>F0YRI8</accession>
<dbReference type="GO" id="GO:0000455">
    <property type="term" value="P:enzyme-directed rRNA pseudouridine synthesis"/>
    <property type="evidence" value="ECO:0007669"/>
    <property type="project" value="TreeGrafter"/>
</dbReference>
<dbReference type="Pfam" id="PF00849">
    <property type="entry name" value="PseudoU_synth_2"/>
    <property type="match status" value="1"/>
</dbReference>
<dbReference type="GO" id="GO:0003723">
    <property type="term" value="F:RNA binding"/>
    <property type="evidence" value="ECO:0007669"/>
    <property type="project" value="InterPro"/>
</dbReference>
<evidence type="ECO:0000256" key="1">
    <source>
        <dbReference type="SAM" id="MobiDB-lite"/>
    </source>
</evidence>
<dbReference type="GO" id="GO:0009982">
    <property type="term" value="F:pseudouridine synthase activity"/>
    <property type="evidence" value="ECO:0007669"/>
    <property type="project" value="InterPro"/>
</dbReference>
<proteinExistence type="predicted"/>
<dbReference type="EMBL" id="GL833655">
    <property type="protein sequence ID" value="EGB02271.1"/>
    <property type="molecule type" value="Genomic_DNA"/>
</dbReference>
<protein>
    <recommendedName>
        <fullName evidence="2">Pseudouridine synthase RsuA/RluA-like domain-containing protein</fullName>
    </recommendedName>
</protein>
<dbReference type="PANTHER" id="PTHR21600:SF70">
    <property type="entry name" value="PSEUDOURIDINE SYNTHASE RSUA_RLUA-LIKE DOMAIN-CONTAINING PROTEIN"/>
    <property type="match status" value="1"/>
</dbReference>
<feature type="region of interest" description="Disordered" evidence="1">
    <location>
        <begin position="83"/>
        <end position="111"/>
    </location>
</feature>
<dbReference type="InterPro" id="IPR020103">
    <property type="entry name" value="PsdUridine_synth_cat_dom_sf"/>
</dbReference>
<dbReference type="InterPro" id="IPR006145">
    <property type="entry name" value="PsdUridine_synth_RsuA/RluA"/>
</dbReference>
<evidence type="ECO:0000259" key="2">
    <source>
        <dbReference type="Pfam" id="PF00849"/>
    </source>
</evidence>
<feature type="domain" description="Pseudouridine synthase RsuA/RluA-like" evidence="2">
    <location>
        <begin position="436"/>
        <end position="519"/>
    </location>
</feature>
<sequence>MSGFRGVRKSIARATGVHNAFSAQQKDVDSSWVIEEGPTPAPAPATLASPARAVRKSVARATGLHNAFSSQQKDVDASWVVNDGREPSAGVPRRNSDGDARKSGVARGVRKSLARATGVHNAFSVQQKHTGAWVVEEHKTPETPVVHDDEELHVLHTAAKESEIPNFKGSYLGRFPLVLNTAEPEFDGRDRCGFTNLPKRPFTAPPESGTWCDAGAAGLFNVRQRGYDAPPVGRNETIMTKLLELKKPSAAAVYDVVHVDVVTSPAKKEVDVVKHALRPPKPGRKSPLEGLVPSILVLNVIVPALKGDDDDGACHQLCVTCELSAWAHAELARTAPKHGYGQLNLKLAVNAIEDPALRLWATFCRDARREARDAVGETRSRFKLFCGVPDAETLPSLLRPYNARPLLVREPGQIYFHDGFGDARADVTLIHVCDRYVAVDKPFDMRIDGGREGRDEATLIDVLRARVPAHARELRHCHQLDYATSGVMLYALSRKAAGEASVCFERRTARKTYVALVVGDCDFERTTCDLGVCQDPVDDFRM</sequence>
<feature type="non-terminal residue" evidence="3">
    <location>
        <position position="542"/>
    </location>
</feature>
<evidence type="ECO:0000313" key="4">
    <source>
        <dbReference type="Proteomes" id="UP000002729"/>
    </source>
</evidence>
<gene>
    <name evidence="3" type="ORF">AURANDRAFT_69035</name>
</gene>
<dbReference type="Proteomes" id="UP000002729">
    <property type="component" value="Unassembled WGS sequence"/>
</dbReference>
<evidence type="ECO:0000313" key="3">
    <source>
        <dbReference type="EMBL" id="EGB02271.1"/>
    </source>
</evidence>
<dbReference type="AlphaFoldDB" id="F0YRI8"/>
<reference evidence="3 4" key="1">
    <citation type="journal article" date="2011" name="Proc. Natl. Acad. Sci. U.S.A.">
        <title>Niche of harmful alga Aureococcus anophagefferens revealed through ecogenomics.</title>
        <authorList>
            <person name="Gobler C.J."/>
            <person name="Berry D.L."/>
            <person name="Dyhrman S.T."/>
            <person name="Wilhelm S.W."/>
            <person name="Salamov A."/>
            <person name="Lobanov A.V."/>
            <person name="Zhang Y."/>
            <person name="Collier J.L."/>
            <person name="Wurch L.L."/>
            <person name="Kustka A.B."/>
            <person name="Dill B.D."/>
            <person name="Shah M."/>
            <person name="VerBerkmoes N.C."/>
            <person name="Kuo A."/>
            <person name="Terry A."/>
            <person name="Pangilinan J."/>
            <person name="Lindquist E.A."/>
            <person name="Lucas S."/>
            <person name="Paulsen I.T."/>
            <person name="Hattenrath-Lehmann T.K."/>
            <person name="Talmage S.C."/>
            <person name="Walker E.A."/>
            <person name="Koch F."/>
            <person name="Burson A.M."/>
            <person name="Marcoval M.A."/>
            <person name="Tang Y.Z."/>
            <person name="Lecleir G.R."/>
            <person name="Coyne K.J."/>
            <person name="Berg G.M."/>
            <person name="Bertrand E.M."/>
            <person name="Saito M.A."/>
            <person name="Gladyshev V.N."/>
            <person name="Grigoriev I.V."/>
        </authorList>
    </citation>
    <scope>NUCLEOTIDE SEQUENCE [LARGE SCALE GENOMIC DNA]</scope>
    <source>
        <strain evidence="4">CCMP 1984</strain>
    </source>
</reference>
<dbReference type="eggNOG" id="KOG1919">
    <property type="taxonomic scope" value="Eukaryota"/>
</dbReference>
<dbReference type="PANTHER" id="PTHR21600">
    <property type="entry name" value="MITOCHONDRIAL RNA PSEUDOURIDINE SYNTHASE"/>
    <property type="match status" value="1"/>
</dbReference>
<name>F0YRI8_AURAN</name>
<dbReference type="Gene3D" id="3.30.2350.10">
    <property type="entry name" value="Pseudouridine synthase"/>
    <property type="match status" value="1"/>
</dbReference>
<organism evidence="4">
    <name type="scientific">Aureococcus anophagefferens</name>
    <name type="common">Harmful bloom alga</name>
    <dbReference type="NCBI Taxonomy" id="44056"/>
    <lineage>
        <taxon>Eukaryota</taxon>
        <taxon>Sar</taxon>
        <taxon>Stramenopiles</taxon>
        <taxon>Ochrophyta</taxon>
        <taxon>Pelagophyceae</taxon>
        <taxon>Pelagomonadales</taxon>
        <taxon>Pelagomonadaceae</taxon>
        <taxon>Aureococcus</taxon>
    </lineage>
</organism>
<dbReference type="RefSeq" id="XP_009043030.1">
    <property type="nucleotide sequence ID" value="XM_009044782.1"/>
</dbReference>
<keyword evidence="4" id="KW-1185">Reference proteome</keyword>
<dbReference type="SUPFAM" id="SSF55120">
    <property type="entry name" value="Pseudouridine synthase"/>
    <property type="match status" value="1"/>
</dbReference>
<dbReference type="InParanoid" id="F0YRI8"/>
<dbReference type="OrthoDB" id="428658at2759"/>
<dbReference type="InterPro" id="IPR050188">
    <property type="entry name" value="RluA_PseudoU_synthase"/>
</dbReference>
<dbReference type="KEGG" id="aaf:AURANDRAFT_69035"/>